<name>A0A9W6F264_9CHLO</name>
<comment type="caution">
    <text evidence="2">The sequence shown here is derived from an EMBL/GenBank/DDBJ whole genome shotgun (WGS) entry which is preliminary data.</text>
</comment>
<feature type="region of interest" description="Disordered" evidence="1">
    <location>
        <begin position="122"/>
        <end position="185"/>
    </location>
</feature>
<reference evidence="2 3" key="1">
    <citation type="journal article" date="2023" name="Commun. Biol.">
        <title>Reorganization of the ancestral sex-determining regions during the evolution of trioecy in Pleodorina starrii.</title>
        <authorList>
            <person name="Takahashi K."/>
            <person name="Suzuki S."/>
            <person name="Kawai-Toyooka H."/>
            <person name="Yamamoto K."/>
            <person name="Hamaji T."/>
            <person name="Ootsuki R."/>
            <person name="Yamaguchi H."/>
            <person name="Kawachi M."/>
            <person name="Higashiyama T."/>
            <person name="Nozaki H."/>
        </authorList>
    </citation>
    <scope>NUCLEOTIDE SEQUENCE [LARGE SCALE GENOMIC DNA]</scope>
    <source>
        <strain evidence="2 3">NIES-4479</strain>
    </source>
</reference>
<gene>
    <name evidence="2" type="primary">PLEST005609</name>
    <name evidence="2" type="ORF">PLESTB_000768100</name>
</gene>
<dbReference type="AlphaFoldDB" id="A0A9W6F264"/>
<feature type="compositionally biased region" description="Basic residues" evidence="1">
    <location>
        <begin position="142"/>
        <end position="161"/>
    </location>
</feature>
<evidence type="ECO:0000313" key="3">
    <source>
        <dbReference type="Proteomes" id="UP001165080"/>
    </source>
</evidence>
<sequence length="381" mass="41056">MERLDAEQRIDFDSPTPDPLLHIDYVWTKGPGRMFGVMVCRRADNSTGDVHGFDGAEAGAEDAGELVVLKAFSGQMTNYWHVPGWVGPVAGIINTTPLYQHYRTLTEAHSARLASLDLALHHHHHHHQLQASPDSSSNSSSHHTKKQNRERRQQQQHRQRKQAQGQQRAARGSDRSETESGAEAQAQAFLERQRALLRSRRKALSRELLARIQASYRVRSFGGRELRLLQVYDDAVHRRRRSGDSGESAAAAAAAAGRSMHGGPQHGPPQGPPLAFPAGTGDCCAPKLLWAAVQRGLTPLGMVEFWYGSPPNTATAQGRRNSSGVNGGGGGGGGDGGVAAAAAAGTRVHGEMYGMCDKCELILGSMLCGQGHVLTGFDFVD</sequence>
<feature type="compositionally biased region" description="Pro residues" evidence="1">
    <location>
        <begin position="266"/>
        <end position="275"/>
    </location>
</feature>
<feature type="compositionally biased region" description="Low complexity" evidence="1">
    <location>
        <begin position="129"/>
        <end position="141"/>
    </location>
</feature>
<feature type="region of interest" description="Disordered" evidence="1">
    <location>
        <begin position="313"/>
        <end position="332"/>
    </location>
</feature>
<dbReference type="Proteomes" id="UP001165080">
    <property type="component" value="Unassembled WGS sequence"/>
</dbReference>
<evidence type="ECO:0000313" key="2">
    <source>
        <dbReference type="EMBL" id="GLC53607.1"/>
    </source>
</evidence>
<feature type="region of interest" description="Disordered" evidence="1">
    <location>
        <begin position="237"/>
        <end position="277"/>
    </location>
</feature>
<dbReference type="EMBL" id="BRXU01000008">
    <property type="protein sequence ID" value="GLC53607.1"/>
    <property type="molecule type" value="Genomic_DNA"/>
</dbReference>
<feature type="compositionally biased region" description="Low complexity" evidence="1">
    <location>
        <begin position="245"/>
        <end position="263"/>
    </location>
</feature>
<dbReference type="OrthoDB" id="549430at2759"/>
<keyword evidence="3" id="KW-1185">Reference proteome</keyword>
<accession>A0A9W6F264</accession>
<proteinExistence type="predicted"/>
<protein>
    <submittedName>
        <fullName evidence="2">Uncharacterized protein</fullName>
    </submittedName>
</protein>
<evidence type="ECO:0000256" key="1">
    <source>
        <dbReference type="SAM" id="MobiDB-lite"/>
    </source>
</evidence>
<organism evidence="2 3">
    <name type="scientific">Pleodorina starrii</name>
    <dbReference type="NCBI Taxonomy" id="330485"/>
    <lineage>
        <taxon>Eukaryota</taxon>
        <taxon>Viridiplantae</taxon>
        <taxon>Chlorophyta</taxon>
        <taxon>core chlorophytes</taxon>
        <taxon>Chlorophyceae</taxon>
        <taxon>CS clade</taxon>
        <taxon>Chlamydomonadales</taxon>
        <taxon>Volvocaceae</taxon>
        <taxon>Pleodorina</taxon>
    </lineage>
</organism>